<evidence type="ECO:0000256" key="4">
    <source>
        <dbReference type="PROSITE-ProRule" id="PRU00175"/>
    </source>
</evidence>
<dbReference type="SUPFAM" id="SSF57850">
    <property type="entry name" value="RING/U-box"/>
    <property type="match status" value="1"/>
</dbReference>
<feature type="compositionally biased region" description="Basic and acidic residues" evidence="6">
    <location>
        <begin position="246"/>
        <end position="265"/>
    </location>
</feature>
<feature type="region of interest" description="Disordered" evidence="6">
    <location>
        <begin position="790"/>
        <end position="1346"/>
    </location>
</feature>
<protein>
    <recommendedName>
        <fullName evidence="7">RING-type domain-containing protein</fullName>
    </recommendedName>
</protein>
<evidence type="ECO:0000256" key="5">
    <source>
        <dbReference type="SAM" id="Coils"/>
    </source>
</evidence>
<evidence type="ECO:0000313" key="9">
    <source>
        <dbReference type="Proteomes" id="UP000224006"/>
    </source>
</evidence>
<feature type="compositionally biased region" description="Low complexity" evidence="6">
    <location>
        <begin position="1032"/>
        <end position="1046"/>
    </location>
</feature>
<dbReference type="VEuPathDB" id="ToxoDB:BESB_040180"/>
<dbReference type="InterPro" id="IPR051652">
    <property type="entry name" value="MDM2_MDM4_MUL1"/>
</dbReference>
<dbReference type="STRING" id="94643.A0A2A9MP54"/>
<dbReference type="EMBL" id="NWUJ01000002">
    <property type="protein sequence ID" value="PFH37560.1"/>
    <property type="molecule type" value="Genomic_DNA"/>
</dbReference>
<feature type="compositionally biased region" description="Acidic residues" evidence="6">
    <location>
        <begin position="1159"/>
        <end position="1168"/>
    </location>
</feature>
<feature type="compositionally biased region" description="Basic and acidic residues" evidence="6">
    <location>
        <begin position="1314"/>
        <end position="1335"/>
    </location>
</feature>
<dbReference type="Pfam" id="PF13920">
    <property type="entry name" value="zf-C3HC4_3"/>
    <property type="match status" value="1"/>
</dbReference>
<feature type="compositionally biased region" description="Low complexity" evidence="6">
    <location>
        <begin position="1109"/>
        <end position="1122"/>
    </location>
</feature>
<feature type="compositionally biased region" description="Low complexity" evidence="6">
    <location>
        <begin position="697"/>
        <end position="723"/>
    </location>
</feature>
<feature type="compositionally biased region" description="Low complexity" evidence="6">
    <location>
        <begin position="1256"/>
        <end position="1272"/>
    </location>
</feature>
<keyword evidence="5" id="KW-0175">Coiled coil</keyword>
<evidence type="ECO:0000256" key="1">
    <source>
        <dbReference type="ARBA" id="ARBA00022723"/>
    </source>
</evidence>
<evidence type="ECO:0000259" key="7">
    <source>
        <dbReference type="PROSITE" id="PS50089"/>
    </source>
</evidence>
<dbReference type="KEGG" id="bbes:BESB_040180"/>
<keyword evidence="3" id="KW-0862">Zinc</keyword>
<organism evidence="8 9">
    <name type="scientific">Besnoitia besnoiti</name>
    <name type="common">Apicomplexan protozoan</name>
    <dbReference type="NCBI Taxonomy" id="94643"/>
    <lineage>
        <taxon>Eukaryota</taxon>
        <taxon>Sar</taxon>
        <taxon>Alveolata</taxon>
        <taxon>Apicomplexa</taxon>
        <taxon>Conoidasida</taxon>
        <taxon>Coccidia</taxon>
        <taxon>Eucoccidiorida</taxon>
        <taxon>Eimeriorina</taxon>
        <taxon>Sarcocystidae</taxon>
        <taxon>Besnoitia</taxon>
    </lineage>
</organism>
<feature type="compositionally biased region" description="Low complexity" evidence="6">
    <location>
        <begin position="1"/>
        <end position="27"/>
    </location>
</feature>
<feature type="region of interest" description="Disordered" evidence="6">
    <location>
        <begin position="1843"/>
        <end position="1920"/>
    </location>
</feature>
<keyword evidence="9" id="KW-1185">Reference proteome</keyword>
<feature type="compositionally biased region" description="Polar residues" evidence="6">
    <location>
        <begin position="205"/>
        <end position="216"/>
    </location>
</feature>
<accession>A0A2A9MP54</accession>
<feature type="compositionally biased region" description="Low complexity" evidence="6">
    <location>
        <begin position="119"/>
        <end position="133"/>
    </location>
</feature>
<feature type="compositionally biased region" description="Low complexity" evidence="6">
    <location>
        <begin position="1410"/>
        <end position="1423"/>
    </location>
</feature>
<feature type="region of interest" description="Disordered" evidence="6">
    <location>
        <begin position="697"/>
        <end position="775"/>
    </location>
</feature>
<feature type="region of interest" description="Disordered" evidence="6">
    <location>
        <begin position="1667"/>
        <end position="1698"/>
    </location>
</feature>
<feature type="compositionally biased region" description="Low complexity" evidence="6">
    <location>
        <begin position="1189"/>
        <end position="1202"/>
    </location>
</feature>
<feature type="region of interest" description="Disordered" evidence="6">
    <location>
        <begin position="1385"/>
        <end position="1510"/>
    </location>
</feature>
<evidence type="ECO:0000256" key="6">
    <source>
        <dbReference type="SAM" id="MobiDB-lite"/>
    </source>
</evidence>
<reference evidence="8 9" key="1">
    <citation type="submission" date="2017-09" db="EMBL/GenBank/DDBJ databases">
        <title>Genome sequencing of Besnoitia besnoiti strain Bb-Ger1.</title>
        <authorList>
            <person name="Schares G."/>
            <person name="Venepally P."/>
            <person name="Lorenzi H.A."/>
        </authorList>
    </citation>
    <scope>NUCLEOTIDE SEQUENCE [LARGE SCALE GENOMIC DNA]</scope>
    <source>
        <strain evidence="8 9">Bb-Ger1</strain>
    </source>
</reference>
<feature type="region of interest" description="Disordered" evidence="6">
    <location>
        <begin position="1"/>
        <end position="148"/>
    </location>
</feature>
<dbReference type="PANTHER" id="PTHR12183">
    <property type="entry name" value="MITOCHONDRIAL UBIQUITIN LIGASE ACTIVATOR OF NFKB 1"/>
    <property type="match status" value="1"/>
</dbReference>
<name>A0A2A9MP54_BESBE</name>
<evidence type="ECO:0000256" key="3">
    <source>
        <dbReference type="ARBA" id="ARBA00022833"/>
    </source>
</evidence>
<feature type="compositionally biased region" description="Low complexity" evidence="6">
    <location>
        <begin position="1487"/>
        <end position="1498"/>
    </location>
</feature>
<comment type="caution">
    <text evidence="8">The sequence shown here is derived from an EMBL/GenBank/DDBJ whole genome shotgun (WGS) entry which is preliminary data.</text>
</comment>
<feature type="coiled-coil region" evidence="5">
    <location>
        <begin position="1977"/>
        <end position="2028"/>
    </location>
</feature>
<keyword evidence="2 4" id="KW-0863">Zinc-finger</keyword>
<dbReference type="OrthoDB" id="1711136at2759"/>
<feature type="compositionally biased region" description="Basic and acidic residues" evidence="6">
    <location>
        <begin position="1079"/>
        <end position="1091"/>
    </location>
</feature>
<proteinExistence type="predicted"/>
<dbReference type="GeneID" id="40308999"/>
<feature type="domain" description="RING-type" evidence="7">
    <location>
        <begin position="2031"/>
        <end position="2066"/>
    </location>
</feature>
<dbReference type="GO" id="GO:0004842">
    <property type="term" value="F:ubiquitin-protein transferase activity"/>
    <property type="evidence" value="ECO:0007669"/>
    <property type="project" value="TreeGrafter"/>
</dbReference>
<dbReference type="PANTHER" id="PTHR12183:SF32">
    <property type="entry name" value="MITOCHONDRIAL E3 UBIQUITIN PROTEIN LIGASE 1"/>
    <property type="match status" value="1"/>
</dbReference>
<dbReference type="Gene3D" id="3.30.40.10">
    <property type="entry name" value="Zinc/RING finger domain, C3HC4 (zinc finger)"/>
    <property type="match status" value="1"/>
</dbReference>
<feature type="region of interest" description="Disordered" evidence="6">
    <location>
        <begin position="198"/>
        <end position="334"/>
    </location>
</feature>
<feature type="compositionally biased region" description="Low complexity" evidence="6">
    <location>
        <begin position="350"/>
        <end position="368"/>
    </location>
</feature>
<keyword evidence="1" id="KW-0479">Metal-binding</keyword>
<feature type="compositionally biased region" description="Low complexity" evidence="6">
    <location>
        <begin position="1882"/>
        <end position="1901"/>
    </location>
</feature>
<dbReference type="GO" id="GO:0016567">
    <property type="term" value="P:protein ubiquitination"/>
    <property type="evidence" value="ECO:0007669"/>
    <property type="project" value="TreeGrafter"/>
</dbReference>
<feature type="compositionally biased region" description="Basic and acidic residues" evidence="6">
    <location>
        <begin position="1667"/>
        <end position="1683"/>
    </location>
</feature>
<feature type="compositionally biased region" description="Low complexity" evidence="6">
    <location>
        <begin position="973"/>
        <end position="1006"/>
    </location>
</feature>
<dbReference type="PROSITE" id="PS50089">
    <property type="entry name" value="ZF_RING_2"/>
    <property type="match status" value="1"/>
</dbReference>
<feature type="compositionally biased region" description="Basic and acidic residues" evidence="6">
    <location>
        <begin position="790"/>
        <end position="804"/>
    </location>
</feature>
<dbReference type="Proteomes" id="UP000224006">
    <property type="component" value="Chromosome II"/>
</dbReference>
<dbReference type="GO" id="GO:0008270">
    <property type="term" value="F:zinc ion binding"/>
    <property type="evidence" value="ECO:0007669"/>
    <property type="project" value="UniProtKB-KW"/>
</dbReference>
<dbReference type="RefSeq" id="XP_029221569.1">
    <property type="nucleotide sequence ID" value="XM_029362604.1"/>
</dbReference>
<feature type="region of interest" description="Disordered" evidence="6">
    <location>
        <begin position="350"/>
        <end position="372"/>
    </location>
</feature>
<feature type="compositionally biased region" description="Basic and acidic residues" evidence="6">
    <location>
        <begin position="1843"/>
        <end position="1855"/>
    </location>
</feature>
<feature type="compositionally biased region" description="Low complexity" evidence="6">
    <location>
        <begin position="267"/>
        <end position="288"/>
    </location>
</feature>
<gene>
    <name evidence="8" type="ORF">BESB_040180</name>
</gene>
<feature type="compositionally biased region" description="Low complexity" evidence="6">
    <location>
        <begin position="1063"/>
        <end position="1072"/>
    </location>
</feature>
<dbReference type="InterPro" id="IPR001841">
    <property type="entry name" value="Znf_RING"/>
</dbReference>
<feature type="compositionally biased region" description="Basic and acidic residues" evidence="6">
    <location>
        <begin position="963"/>
        <end position="972"/>
    </location>
</feature>
<sequence>MDKSGGRTATVPTTVAASPTVAVGPGASLSLEPRQNGVSLPLKRRFSASSARLPSCAGQVSAEDSSHALPSRQASSPRARATGASSTPQGAAPDQGNHAPSKELFAVGKARGRDGLSEASGAPSADSAPGHADTASSTSPASWRGGQGAQNAALYRMYRADSRRLTLSGLREPRQVSGLASFLCAVTATPAGALASHRTRAQESLFPSKSPCSLSGPQPPSSPFSAFGTASPSSFSLDAAKLPPSADREGEKAEETAAGAAERRQRQVAPSPSSASSPSSFASSASSPRCGRGLPPAEASGPGAVSLRAGDGREPCAPTTTAGSSRRGFRRLSAAPPPLHASAVAAPPSSVLTSPTFCSPPSSPSSPSGALPYSAQMDARDAELRGGALASVFVDDAPAEVAVAVLKELRAFPRLCKLQLHLWGVEWTPKMIALLGEVFEASAETLESVALRCRVDGDVLTAMLQKLPTGVRYLDVSENMLGGERSAVPALEVLLRRNRLQTLKVAQVGWARAAKERFAKAVEGLGVYNCLQWLEGVDLSECLSIPPHLFMQAALPAPPCSSSAAAVSPLAHLRGSHWSPSAPHSATQSAAAVTAKSLPATTVNFTLLRYLRIRTFLPMLVGSKVRVWWKPTRETQRTDFSGRYWPARILHGCPETLVCKLVYDNNEEDFISLRFLQPYPPFKYGGGWAHTVADASSSASSRPAPADCPAAPTGPAGATVPRPVSEGPSAAERQSPRAARVGRECETVSGAQRLDATSPRSRRRGAARAPVSSEAITAAAASVASQLALRKREDVDEGDARKDATPVGPAASAHPGSEERRPQTAATRRGSIQEDTSQKARAANREETWGLAAPRGRQKQSGSEADGDGEVPRTPHEAATGRGEDKGHSELAPGGSRRGRVATPRGEAVVSETAHAKRNRKREADATSCPDPSSATAAPEGRAEGSKKRTRVGGGSSEGRAQTSEKSRRLEDSAATTRSTPRTPRRLSCSSASSASSSRARYPSTAPGAPESAPPPHSLHARRTSPRLALVSAGSPGSAAEGEAPATPLRRGRKARASRGEEAAGAGKETGTCGASAKKAAERVRAADKVKNVTGEATQDERTRRRLTRLAFRGDGEAAAGEGEAKKAATRARRGRPAGARRASRSEASSRGNPGNDAAGEDESEEANVEPPATWRRATSRGDRREEAGNAANKADVNNDAAPVPELSLERRKRQSASAAEAPEDTRAASADGARRFSCAAKRRIKKDPTTGQRPSAASADASSAAAGSAASPNISRIEAAPESDVLRGAPAGGPVHPSAGEQDGAGGALSLGQREEGSASRGAIERRLREKRNSSAEAGQAREGICCSPFPVAAADLAEAAALYPHLFEQRLHTYLRATPEEGELAAAQAPEDGAPCEGPSDPRGAGEHAGAAAGEHAGAAAGEHEGGMHQTQKPRGGEAIRRRGGASSGTRRAKGEEKESEAEEAGSRKKASRGSSPVQRRGARRASATAAASESAPETEKKGAAATDSFASASTALKGRAGDEKARGQVKVGTMPVDVIGNVLLPGELCEFRDEEEHRGSDPSDFVGMVVAVNSEEPLYAVRYVYHDDDTLLQINSSDIRRAVVVPLDSWIAWRFAYERLRLRQAESRASLRVSEEKGAPRGLLSGRLAVRGSTLTGTRALAVKREPEAAAAEQAKEDSNKRRKLKAETAATGVEQNAQGTERHFASGGALMNRGDGACMATAKEENEALLSRFPSFRDVPPFATFYMLPLATTAKLQQLAVGHLGAMQRNPMDLKLLPADDFAEAFAVRQAAFARERQQLALADGEASGDRGTASLELGGPEPVAAKRAEDFDACAECETHSSDARGERQSTARGRKRAGAVAETRLPSAASAEDGSPRGSKSKGLLSSSESPRAQTAGGGGPRGAPGSQRSSLASPRHCIKAVAPLLAPLLAPPSQAAPLASSALAPLLILACVHPRIQQVNPRAWLALLPKSQLLQRVVGLRAELARLKTQVQREAALSSECQKLRVELEKQKEKESELEGLLKCIICVSRTRSVALAPCLHFYFCQPCSQGLTQCPICRGKIASRVQVKREQAEDESGDDAS</sequence>
<dbReference type="InterPro" id="IPR013083">
    <property type="entry name" value="Znf_RING/FYVE/PHD"/>
</dbReference>
<feature type="compositionally biased region" description="Low complexity" evidence="6">
    <location>
        <begin position="1137"/>
        <end position="1152"/>
    </location>
</feature>
<evidence type="ECO:0000256" key="2">
    <source>
        <dbReference type="ARBA" id="ARBA00022771"/>
    </source>
</evidence>
<evidence type="ECO:0000313" key="8">
    <source>
        <dbReference type="EMBL" id="PFH37560.1"/>
    </source>
</evidence>